<dbReference type="SUPFAM" id="SSF144091">
    <property type="entry name" value="Rhomboid-like"/>
    <property type="match status" value="1"/>
</dbReference>
<dbReference type="GeneID" id="34465426"/>
<evidence type="ECO:0000313" key="8">
    <source>
        <dbReference type="EMBL" id="OJJ82800.1"/>
    </source>
</evidence>
<comment type="subcellular location">
    <subcellularLocation>
        <location evidence="1">Membrane</location>
        <topology evidence="1">Multi-pass membrane protein</topology>
    </subcellularLocation>
</comment>
<reference evidence="9" key="1">
    <citation type="journal article" date="2017" name="Genome Biol.">
        <title>Comparative genomics reveals high biological diversity and specific adaptations in the industrially and medically important fungal genus Aspergillus.</title>
        <authorList>
            <person name="de Vries R.P."/>
            <person name="Riley R."/>
            <person name="Wiebenga A."/>
            <person name="Aguilar-Osorio G."/>
            <person name="Amillis S."/>
            <person name="Uchima C.A."/>
            <person name="Anderluh G."/>
            <person name="Asadollahi M."/>
            <person name="Askin M."/>
            <person name="Barry K."/>
            <person name="Battaglia E."/>
            <person name="Bayram O."/>
            <person name="Benocci T."/>
            <person name="Braus-Stromeyer S.A."/>
            <person name="Caldana C."/>
            <person name="Canovas D."/>
            <person name="Cerqueira G.C."/>
            <person name="Chen F."/>
            <person name="Chen W."/>
            <person name="Choi C."/>
            <person name="Clum A."/>
            <person name="Dos Santos R.A."/>
            <person name="Damasio A.R."/>
            <person name="Diallinas G."/>
            <person name="Emri T."/>
            <person name="Fekete E."/>
            <person name="Flipphi M."/>
            <person name="Freyberg S."/>
            <person name="Gallo A."/>
            <person name="Gournas C."/>
            <person name="Habgood R."/>
            <person name="Hainaut M."/>
            <person name="Harispe M.L."/>
            <person name="Henrissat B."/>
            <person name="Hilden K.S."/>
            <person name="Hope R."/>
            <person name="Hossain A."/>
            <person name="Karabika E."/>
            <person name="Karaffa L."/>
            <person name="Karanyi Z."/>
            <person name="Krasevec N."/>
            <person name="Kuo A."/>
            <person name="Kusch H."/>
            <person name="LaButti K."/>
            <person name="Lagendijk E.L."/>
            <person name="Lapidus A."/>
            <person name="Levasseur A."/>
            <person name="Lindquist E."/>
            <person name="Lipzen A."/>
            <person name="Logrieco A.F."/>
            <person name="MacCabe A."/>
            <person name="Maekelae M.R."/>
            <person name="Malavazi I."/>
            <person name="Melin P."/>
            <person name="Meyer V."/>
            <person name="Mielnichuk N."/>
            <person name="Miskei M."/>
            <person name="Molnar A.P."/>
            <person name="Mule G."/>
            <person name="Ngan C.Y."/>
            <person name="Orejas M."/>
            <person name="Orosz E."/>
            <person name="Ouedraogo J.P."/>
            <person name="Overkamp K.M."/>
            <person name="Park H.-S."/>
            <person name="Perrone G."/>
            <person name="Piumi F."/>
            <person name="Punt P.J."/>
            <person name="Ram A.F."/>
            <person name="Ramon A."/>
            <person name="Rauscher S."/>
            <person name="Record E."/>
            <person name="Riano-Pachon D.M."/>
            <person name="Robert V."/>
            <person name="Roehrig J."/>
            <person name="Ruller R."/>
            <person name="Salamov A."/>
            <person name="Salih N.S."/>
            <person name="Samson R.A."/>
            <person name="Sandor E."/>
            <person name="Sanguinetti M."/>
            <person name="Schuetze T."/>
            <person name="Sepcic K."/>
            <person name="Shelest E."/>
            <person name="Sherlock G."/>
            <person name="Sophianopoulou V."/>
            <person name="Squina F.M."/>
            <person name="Sun H."/>
            <person name="Susca A."/>
            <person name="Todd R.B."/>
            <person name="Tsang A."/>
            <person name="Unkles S.E."/>
            <person name="van de Wiele N."/>
            <person name="van Rossen-Uffink D."/>
            <person name="Oliveira J.V."/>
            <person name="Vesth T.C."/>
            <person name="Visser J."/>
            <person name="Yu J.-H."/>
            <person name="Zhou M."/>
            <person name="Andersen M.R."/>
            <person name="Archer D.B."/>
            <person name="Baker S.E."/>
            <person name="Benoit I."/>
            <person name="Brakhage A.A."/>
            <person name="Braus G.H."/>
            <person name="Fischer R."/>
            <person name="Frisvad J.C."/>
            <person name="Goldman G.H."/>
            <person name="Houbraken J."/>
            <person name="Oakley B."/>
            <person name="Pocsi I."/>
            <person name="Scazzocchio C."/>
            <person name="Seiboth B."/>
            <person name="vanKuyk P.A."/>
            <person name="Wortman J."/>
            <person name="Dyer P.S."/>
            <person name="Grigoriev I.V."/>
        </authorList>
    </citation>
    <scope>NUCLEOTIDE SEQUENCE [LARGE SCALE GENOMIC DNA]</scope>
    <source>
        <strain evidence="9">CBS 516.65</strain>
    </source>
</reference>
<name>A0A1L9VFW9_ASPGL</name>
<dbReference type="Pfam" id="PF04114">
    <property type="entry name" value="Gaa1"/>
    <property type="match status" value="1"/>
</dbReference>
<dbReference type="Pfam" id="PF01694">
    <property type="entry name" value="Rhomboid"/>
    <property type="match status" value="1"/>
</dbReference>
<dbReference type="GO" id="GO:0016255">
    <property type="term" value="P:attachment of GPI anchor to protein"/>
    <property type="evidence" value="ECO:0007669"/>
    <property type="project" value="TreeGrafter"/>
</dbReference>
<feature type="transmembrane region" description="Helical" evidence="6">
    <location>
        <begin position="173"/>
        <end position="201"/>
    </location>
</feature>
<dbReference type="AlphaFoldDB" id="A0A1L9VFW9"/>
<feature type="transmembrane region" description="Helical" evidence="6">
    <location>
        <begin position="26"/>
        <end position="50"/>
    </location>
</feature>
<keyword evidence="3 6" id="KW-1133">Transmembrane helix</keyword>
<evidence type="ECO:0000256" key="4">
    <source>
        <dbReference type="ARBA" id="ARBA00023136"/>
    </source>
</evidence>
<dbReference type="InterPro" id="IPR007246">
    <property type="entry name" value="Gaa1"/>
</dbReference>
<dbReference type="RefSeq" id="XP_022399498.1">
    <property type="nucleotide sequence ID" value="XM_022549166.1"/>
</dbReference>
<feature type="compositionally biased region" description="Basic and acidic residues" evidence="5">
    <location>
        <begin position="654"/>
        <end position="668"/>
    </location>
</feature>
<evidence type="ECO:0000256" key="1">
    <source>
        <dbReference type="ARBA" id="ARBA00004141"/>
    </source>
</evidence>
<dbReference type="Proteomes" id="UP000184300">
    <property type="component" value="Unassembled WGS sequence"/>
</dbReference>
<sequence length="874" mass="96699">MTTPAALPPLPFNPSRVRSYILRLPLFTRLVLLAIVAFWILELQTIWSVVQWGSLTPDEIGLGTMYRLNTYPFIHMGFFHTLLNILALTPLLERFEAEHGTLTSVALFIGPLSTLPAGLYLLVEKVILHRNTPVIGASVWAFLLLGSEAVRTFKSHPYFSIGSYKIPTWTSPLLACVFASVLIPNTSFLGHLCAVLVGYLLGLGYLKVFVPPEKILRWIEGKLNLLGRLPHYVSVDQKTYGRYGVLPTANPVGDRSTPLTYLGSTQLPTRNLRSKPHLLFVRLPYLLSFLCIVVGVIWLLLLPLSEYSRRTYISENALLPGQVHAYFSGSEQNIFRGYKKELEGLLVQSILRAAGLKVATQNYEYTSAGITHQGQNTYAIINAPRGDATEAIVLVAAWKTADGELNTNGITLALTLARYFKRWSLWSKDIIFLITPDSKSGTQAWIDAYHDMHPPSVQPLPLKSGALQGALVVEYPFDHRFESLHIVYDGVNGQLPNLDLFNTAVSIAGGQMGISAVLQGMWDHDDSYEARLETILWGMVKQGFGYATGAHSSFMPYHVDAITLQTKGEGWQDEMALGRTVESLCRSLNNLLEHLHQSFFFYLLMQSNRFVSIGTYLPSAMLIAGNFTIMAIALWMRTGYYAGSSTSSSANAPVDEKKETTQKEKDASPAKTDASGVMERQLALPLTFVVGLHLLGLLPLYIFNNLSHQYFTPAVYTCILADILLPLTLAAPLTHHSPSTPSTPTNAIPQHYLLIKSFSLLLLGLFLSTLATLNFSLSFMIGLLCAPLTFTNRTTSTSVLRYIFSTIGLVLLNVLSPPVVLVGGCWYAGVSVESVLTQAAFGWDVWGMWTQVVVWCVWWPAWVIGCALLGSSMF</sequence>
<feature type="transmembrane region" description="Helical" evidence="6">
    <location>
        <begin position="682"/>
        <end position="702"/>
    </location>
</feature>
<dbReference type="GO" id="GO:0042765">
    <property type="term" value="C:GPI-anchor transamidase complex"/>
    <property type="evidence" value="ECO:0007669"/>
    <property type="project" value="InterPro"/>
</dbReference>
<feature type="transmembrane region" description="Helical" evidence="6">
    <location>
        <begin position="802"/>
        <end position="829"/>
    </location>
</feature>
<dbReference type="VEuPathDB" id="FungiDB:ASPGLDRAFT_67667"/>
<keyword evidence="9" id="KW-1185">Reference proteome</keyword>
<dbReference type="EMBL" id="KV878901">
    <property type="protein sequence ID" value="OJJ82800.1"/>
    <property type="molecule type" value="Genomic_DNA"/>
</dbReference>
<gene>
    <name evidence="8" type="ORF">ASPGLDRAFT_67667</name>
</gene>
<feature type="region of interest" description="Disordered" evidence="5">
    <location>
        <begin position="645"/>
        <end position="674"/>
    </location>
</feature>
<dbReference type="GO" id="GO:0004252">
    <property type="term" value="F:serine-type endopeptidase activity"/>
    <property type="evidence" value="ECO:0007669"/>
    <property type="project" value="InterPro"/>
</dbReference>
<dbReference type="PANTHER" id="PTHR13304:SF0">
    <property type="entry name" value="GLYCOSYLPHOSPHATIDYLINOSITOL ANCHOR ATTACHMENT 1 PROTEIN"/>
    <property type="match status" value="1"/>
</dbReference>
<evidence type="ECO:0000313" key="9">
    <source>
        <dbReference type="Proteomes" id="UP000184300"/>
    </source>
</evidence>
<evidence type="ECO:0000256" key="5">
    <source>
        <dbReference type="SAM" id="MobiDB-lite"/>
    </source>
</evidence>
<organism evidence="8 9">
    <name type="scientific">Aspergillus glaucus CBS 516.65</name>
    <dbReference type="NCBI Taxonomy" id="1160497"/>
    <lineage>
        <taxon>Eukaryota</taxon>
        <taxon>Fungi</taxon>
        <taxon>Dikarya</taxon>
        <taxon>Ascomycota</taxon>
        <taxon>Pezizomycotina</taxon>
        <taxon>Eurotiomycetes</taxon>
        <taxon>Eurotiomycetidae</taxon>
        <taxon>Eurotiales</taxon>
        <taxon>Aspergillaceae</taxon>
        <taxon>Aspergillus</taxon>
        <taxon>Aspergillus subgen. Aspergillus</taxon>
    </lineage>
</organism>
<keyword evidence="2 6" id="KW-0812">Transmembrane</keyword>
<accession>A0A1L9VFW9</accession>
<proteinExistence type="predicted"/>
<dbReference type="InterPro" id="IPR035952">
    <property type="entry name" value="Rhomboid-like_sf"/>
</dbReference>
<dbReference type="FunFam" id="3.40.630.10:FF:000121">
    <property type="entry name" value="GPI transamidase component (GAA1), putative"/>
    <property type="match status" value="1"/>
</dbReference>
<feature type="transmembrane region" description="Helical" evidence="6">
    <location>
        <begin position="70"/>
        <end position="92"/>
    </location>
</feature>
<dbReference type="PANTHER" id="PTHR13304">
    <property type="entry name" value="GLYCOSYLPHOSPHATIDYLINOSITOL ANCHOR ATTACHMENT 1 PROTEIN"/>
    <property type="match status" value="1"/>
</dbReference>
<protein>
    <recommendedName>
        <fullName evidence="7">Peptidase S54 rhomboid domain-containing protein</fullName>
    </recommendedName>
</protein>
<evidence type="ECO:0000256" key="6">
    <source>
        <dbReference type="SAM" id="Phobius"/>
    </source>
</evidence>
<evidence type="ECO:0000259" key="7">
    <source>
        <dbReference type="Pfam" id="PF01694"/>
    </source>
</evidence>
<dbReference type="Gene3D" id="1.20.1540.10">
    <property type="entry name" value="Rhomboid-like"/>
    <property type="match status" value="1"/>
</dbReference>
<keyword evidence="4 6" id="KW-0472">Membrane</keyword>
<dbReference type="STRING" id="1160497.A0A1L9VFW9"/>
<feature type="domain" description="Peptidase S54 rhomboid" evidence="7">
    <location>
        <begin position="64"/>
        <end position="206"/>
    </location>
</feature>
<feature type="transmembrane region" description="Helical" evidence="6">
    <location>
        <begin position="283"/>
        <end position="304"/>
    </location>
</feature>
<feature type="transmembrane region" description="Helical" evidence="6">
    <location>
        <begin position="104"/>
        <end position="123"/>
    </location>
</feature>
<evidence type="ECO:0000256" key="3">
    <source>
        <dbReference type="ARBA" id="ARBA00022989"/>
    </source>
</evidence>
<feature type="transmembrane region" description="Helical" evidence="6">
    <location>
        <begin position="613"/>
        <end position="636"/>
    </location>
</feature>
<feature type="transmembrane region" description="Helical" evidence="6">
    <location>
        <begin position="760"/>
        <end position="790"/>
    </location>
</feature>
<dbReference type="InterPro" id="IPR022764">
    <property type="entry name" value="Peptidase_S54_rhomboid_dom"/>
</dbReference>
<feature type="transmembrane region" description="Helical" evidence="6">
    <location>
        <begin position="849"/>
        <end position="870"/>
    </location>
</feature>
<evidence type="ECO:0000256" key="2">
    <source>
        <dbReference type="ARBA" id="ARBA00022692"/>
    </source>
</evidence>
<dbReference type="OrthoDB" id="445301at2759"/>